<dbReference type="AlphaFoldDB" id="A0AAW2J017"/>
<comment type="caution">
    <text evidence="1">The sequence shown here is derived from an EMBL/GenBank/DDBJ whole genome shotgun (WGS) entry which is preliminary data.</text>
</comment>
<accession>A0AAW2J017</accession>
<organism evidence="1">
    <name type="scientific">Sesamum angustifolium</name>
    <dbReference type="NCBI Taxonomy" id="2727405"/>
    <lineage>
        <taxon>Eukaryota</taxon>
        <taxon>Viridiplantae</taxon>
        <taxon>Streptophyta</taxon>
        <taxon>Embryophyta</taxon>
        <taxon>Tracheophyta</taxon>
        <taxon>Spermatophyta</taxon>
        <taxon>Magnoliopsida</taxon>
        <taxon>eudicotyledons</taxon>
        <taxon>Gunneridae</taxon>
        <taxon>Pentapetalae</taxon>
        <taxon>asterids</taxon>
        <taxon>lamiids</taxon>
        <taxon>Lamiales</taxon>
        <taxon>Pedaliaceae</taxon>
        <taxon>Sesamum</taxon>
    </lineage>
</organism>
<proteinExistence type="predicted"/>
<gene>
    <name evidence="1" type="ORF">Sangu_2712800</name>
</gene>
<reference evidence="1" key="2">
    <citation type="journal article" date="2024" name="Plant">
        <title>Genomic evolution and insights into agronomic trait innovations of Sesamum species.</title>
        <authorList>
            <person name="Miao H."/>
            <person name="Wang L."/>
            <person name="Qu L."/>
            <person name="Liu H."/>
            <person name="Sun Y."/>
            <person name="Le M."/>
            <person name="Wang Q."/>
            <person name="Wei S."/>
            <person name="Zheng Y."/>
            <person name="Lin W."/>
            <person name="Duan Y."/>
            <person name="Cao H."/>
            <person name="Xiong S."/>
            <person name="Wang X."/>
            <person name="Wei L."/>
            <person name="Li C."/>
            <person name="Ma Q."/>
            <person name="Ju M."/>
            <person name="Zhao R."/>
            <person name="Li G."/>
            <person name="Mu C."/>
            <person name="Tian Q."/>
            <person name="Mei H."/>
            <person name="Zhang T."/>
            <person name="Gao T."/>
            <person name="Zhang H."/>
        </authorList>
    </citation>
    <scope>NUCLEOTIDE SEQUENCE</scope>
    <source>
        <strain evidence="1">G01</strain>
    </source>
</reference>
<reference evidence="1" key="1">
    <citation type="submission" date="2020-06" db="EMBL/GenBank/DDBJ databases">
        <authorList>
            <person name="Li T."/>
            <person name="Hu X."/>
            <person name="Zhang T."/>
            <person name="Song X."/>
            <person name="Zhang H."/>
            <person name="Dai N."/>
            <person name="Sheng W."/>
            <person name="Hou X."/>
            <person name="Wei L."/>
        </authorList>
    </citation>
    <scope>NUCLEOTIDE SEQUENCE</scope>
    <source>
        <strain evidence="1">G01</strain>
        <tissue evidence="1">Leaf</tissue>
    </source>
</reference>
<name>A0AAW2J017_9LAMI</name>
<dbReference type="EMBL" id="JACGWK010001507">
    <property type="protein sequence ID" value="KAL0287018.1"/>
    <property type="molecule type" value="Genomic_DNA"/>
</dbReference>
<protein>
    <submittedName>
        <fullName evidence="1">Uncharacterized protein</fullName>
    </submittedName>
</protein>
<sequence>MWELNFSTDLSSGMLYQLQILSQWCSHQPAIIFAIRDREEYTEDSCNCAGGSGWWVGNGLFIVHKISFQEKNLYLQVWWIKDISAEVALD</sequence>
<evidence type="ECO:0000313" key="1">
    <source>
        <dbReference type="EMBL" id="KAL0287018.1"/>
    </source>
</evidence>